<dbReference type="RefSeq" id="WP_210656362.1">
    <property type="nucleotide sequence ID" value="NZ_JAGKQQ010000001.1"/>
</dbReference>
<feature type="chain" id="PRO_5047290767" description="DUF1579 domain-containing protein" evidence="1">
    <location>
        <begin position="22"/>
        <end position="176"/>
    </location>
</feature>
<protein>
    <recommendedName>
        <fullName evidence="4">DUF1579 domain-containing protein</fullName>
    </recommendedName>
</protein>
<name>A0ABS5BUL7_9BACT</name>
<gene>
    <name evidence="2" type="ORF">J8F10_19165</name>
</gene>
<accession>A0ABS5BUL7</accession>
<proteinExistence type="predicted"/>
<feature type="signal peptide" evidence="1">
    <location>
        <begin position="1"/>
        <end position="21"/>
    </location>
</feature>
<evidence type="ECO:0000313" key="2">
    <source>
        <dbReference type="EMBL" id="MBP3957371.1"/>
    </source>
</evidence>
<organism evidence="2 3">
    <name type="scientific">Gemmata palustris</name>
    <dbReference type="NCBI Taxonomy" id="2822762"/>
    <lineage>
        <taxon>Bacteria</taxon>
        <taxon>Pseudomonadati</taxon>
        <taxon>Planctomycetota</taxon>
        <taxon>Planctomycetia</taxon>
        <taxon>Gemmatales</taxon>
        <taxon>Gemmataceae</taxon>
        <taxon>Gemmata</taxon>
    </lineage>
</organism>
<dbReference type="EMBL" id="JAGKQQ010000001">
    <property type="protein sequence ID" value="MBP3957371.1"/>
    <property type="molecule type" value="Genomic_DNA"/>
</dbReference>
<dbReference type="Proteomes" id="UP000676565">
    <property type="component" value="Unassembled WGS sequence"/>
</dbReference>
<evidence type="ECO:0000313" key="3">
    <source>
        <dbReference type="Proteomes" id="UP000676565"/>
    </source>
</evidence>
<reference evidence="2 3" key="1">
    <citation type="submission" date="2021-04" db="EMBL/GenBank/DDBJ databases">
        <authorList>
            <person name="Ivanova A."/>
        </authorList>
    </citation>
    <scope>NUCLEOTIDE SEQUENCE [LARGE SCALE GENOMIC DNA]</scope>
    <source>
        <strain evidence="2 3">G18</strain>
    </source>
</reference>
<keyword evidence="3" id="KW-1185">Reference proteome</keyword>
<sequence>MMQRILTCGLLFIALGTSARAADAPAKTAPVHPGLEKIKALAGTWVEADKDGKPTDKVVSVIKVTAGGSAVTETLFPGQQQEMASVYHLDKGDLVMTHYCVLGNQPRMKADPKSPSNQIKFLFAGGTNLDPAKDMHMHEATLTFIDADHIEITGVAWVNGKPADDHCGGMKLVRKK</sequence>
<evidence type="ECO:0000256" key="1">
    <source>
        <dbReference type="SAM" id="SignalP"/>
    </source>
</evidence>
<evidence type="ECO:0008006" key="4">
    <source>
        <dbReference type="Google" id="ProtNLM"/>
    </source>
</evidence>
<comment type="caution">
    <text evidence="2">The sequence shown here is derived from an EMBL/GenBank/DDBJ whole genome shotgun (WGS) entry which is preliminary data.</text>
</comment>
<keyword evidence="1" id="KW-0732">Signal</keyword>